<dbReference type="GeneID" id="25568400"/>
<evidence type="ECO:0000313" key="8">
    <source>
        <dbReference type="Proteomes" id="UP000054408"/>
    </source>
</evidence>
<keyword evidence="6" id="KW-0966">Cell projection</keyword>
<name>A0A0L0DQR8_THETB</name>
<evidence type="ECO:0000256" key="5">
    <source>
        <dbReference type="ARBA" id="ARBA00023069"/>
    </source>
</evidence>
<dbReference type="eggNOG" id="KOG0231">
    <property type="taxonomic scope" value="Eukaryota"/>
</dbReference>
<protein>
    <recommendedName>
        <fullName evidence="2">MORN repeat-containing protein 5</fullName>
    </recommendedName>
</protein>
<evidence type="ECO:0000256" key="4">
    <source>
        <dbReference type="ARBA" id="ARBA00022846"/>
    </source>
</evidence>
<dbReference type="PANTHER" id="PTHR46437:SF1">
    <property type="entry name" value="MORN REPEAT-CONTAINING PROTEIN 5"/>
    <property type="match status" value="1"/>
</dbReference>
<evidence type="ECO:0000256" key="6">
    <source>
        <dbReference type="ARBA" id="ARBA00023273"/>
    </source>
</evidence>
<dbReference type="SUPFAM" id="SSF82185">
    <property type="entry name" value="Histone H3 K4-specific methyltransferase SET7/9 N-terminal domain"/>
    <property type="match status" value="1"/>
</dbReference>
<dbReference type="GO" id="GO:0031514">
    <property type="term" value="C:motile cilium"/>
    <property type="evidence" value="ECO:0007669"/>
    <property type="project" value="UniProtKB-SubCell"/>
</dbReference>
<organism evidence="7 8">
    <name type="scientific">Thecamonas trahens ATCC 50062</name>
    <dbReference type="NCBI Taxonomy" id="461836"/>
    <lineage>
        <taxon>Eukaryota</taxon>
        <taxon>Apusozoa</taxon>
        <taxon>Apusomonadida</taxon>
        <taxon>Apusomonadidae</taxon>
        <taxon>Thecamonas</taxon>
    </lineage>
</organism>
<dbReference type="EMBL" id="GL349489">
    <property type="protein sequence ID" value="KNC54371.1"/>
    <property type="molecule type" value="Genomic_DNA"/>
</dbReference>
<evidence type="ECO:0000256" key="2">
    <source>
        <dbReference type="ARBA" id="ARBA00016322"/>
    </source>
</evidence>
<gene>
    <name evidence="7" type="ORF">AMSG_10088</name>
</gene>
<accession>A0A0L0DQR8</accession>
<comment type="subcellular location">
    <subcellularLocation>
        <location evidence="1">Cell projection</location>
        <location evidence="1">Cilium</location>
        <location evidence="1">Flagellum</location>
    </subcellularLocation>
</comment>
<dbReference type="STRING" id="461836.A0A0L0DQR8"/>
<evidence type="ECO:0000256" key="3">
    <source>
        <dbReference type="ARBA" id="ARBA00022737"/>
    </source>
</evidence>
<dbReference type="Proteomes" id="UP000054408">
    <property type="component" value="Unassembled WGS sequence"/>
</dbReference>
<dbReference type="RefSeq" id="XP_013753673.1">
    <property type="nucleotide sequence ID" value="XM_013898219.1"/>
</dbReference>
<dbReference type="PANTHER" id="PTHR46437">
    <property type="entry name" value="MORN REPEAT-CONTAINING PROTEIN 5"/>
    <property type="match status" value="1"/>
</dbReference>
<dbReference type="Pfam" id="PF02493">
    <property type="entry name" value="MORN"/>
    <property type="match status" value="1"/>
</dbReference>
<reference evidence="7 8" key="1">
    <citation type="submission" date="2010-05" db="EMBL/GenBank/DDBJ databases">
        <title>The Genome Sequence of Thecamonas trahens ATCC 50062.</title>
        <authorList>
            <consortium name="The Broad Institute Genome Sequencing Platform"/>
            <person name="Russ C."/>
            <person name="Cuomo C."/>
            <person name="Shea T."/>
            <person name="Young S.K."/>
            <person name="Zeng Q."/>
            <person name="Koehrsen M."/>
            <person name="Haas B."/>
            <person name="Borodovsky M."/>
            <person name="Guigo R."/>
            <person name="Alvarado L."/>
            <person name="Berlin A."/>
            <person name="Bochicchio J."/>
            <person name="Borenstein D."/>
            <person name="Chapman S."/>
            <person name="Chen Z."/>
            <person name="Freedman E."/>
            <person name="Gellesch M."/>
            <person name="Goldberg J."/>
            <person name="Griggs A."/>
            <person name="Gujja S."/>
            <person name="Heilman E."/>
            <person name="Heiman D."/>
            <person name="Hepburn T."/>
            <person name="Howarth C."/>
            <person name="Jen D."/>
            <person name="Larson L."/>
            <person name="Mehta T."/>
            <person name="Park D."/>
            <person name="Pearson M."/>
            <person name="Roberts A."/>
            <person name="Saif S."/>
            <person name="Shenoy N."/>
            <person name="Sisk P."/>
            <person name="Stolte C."/>
            <person name="Sykes S."/>
            <person name="Thomson T."/>
            <person name="Walk T."/>
            <person name="White J."/>
            <person name="Yandava C."/>
            <person name="Burger G."/>
            <person name="Gray M.W."/>
            <person name="Holland P.W.H."/>
            <person name="King N."/>
            <person name="Lang F.B.F."/>
            <person name="Roger A.J."/>
            <person name="Ruiz-Trillo I."/>
            <person name="Lander E."/>
            <person name="Nusbaum C."/>
        </authorList>
    </citation>
    <scope>NUCLEOTIDE SEQUENCE [LARGE SCALE GENOMIC DNA]</scope>
    <source>
        <strain evidence="7 8">ATCC 50062</strain>
    </source>
</reference>
<keyword evidence="3" id="KW-0677">Repeat</keyword>
<dbReference type="AlphaFoldDB" id="A0A0L0DQR8"/>
<keyword evidence="4" id="KW-0282">Flagellum</keyword>
<dbReference type="InterPro" id="IPR003409">
    <property type="entry name" value="MORN"/>
</dbReference>
<dbReference type="InterPro" id="IPR042814">
    <property type="entry name" value="Morn5"/>
</dbReference>
<keyword evidence="8" id="KW-1185">Reference proteome</keyword>
<dbReference type="Gene3D" id="2.20.110.10">
    <property type="entry name" value="Histone H3 K4-specific methyltransferase SET7/9 N-terminal domain"/>
    <property type="match status" value="1"/>
</dbReference>
<evidence type="ECO:0000256" key="1">
    <source>
        <dbReference type="ARBA" id="ARBA00004230"/>
    </source>
</evidence>
<evidence type="ECO:0000313" key="7">
    <source>
        <dbReference type="EMBL" id="KNC54371.1"/>
    </source>
</evidence>
<keyword evidence="5" id="KW-0969">Cilium</keyword>
<sequence length="108" mass="11512">MEKLDDGEIEYTFANGNRFVGSVVNGAFHGKGTLFLAGGGAFVGEWADGKALSGAYTFDDGLAYAETAWDYCSEADRRFHCERVTHIPPAGMTLFANQPLPADGGENA</sequence>
<proteinExistence type="predicted"/>
<dbReference type="OrthoDB" id="300500at2759"/>